<reference evidence="2 3" key="1">
    <citation type="submission" date="2016-07" db="EMBL/GenBank/DDBJ databases">
        <title>Multiple horizontal gene transfer events from other fungi enriched the ability of initially mycotrophic Trichoderma (Ascomycota) to feed on dead plant biomass.</title>
        <authorList>
            <consortium name="DOE Joint Genome Institute"/>
            <person name="Aerts A."/>
            <person name="Atanasova L."/>
            <person name="Chenthamara K."/>
            <person name="Zhang J."/>
            <person name="Grujic M."/>
            <person name="Henrissat B."/>
            <person name="Kuo A."/>
            <person name="Salamov A."/>
            <person name="Lipzen A."/>
            <person name="Labutti K."/>
            <person name="Barry K."/>
            <person name="Miao Y."/>
            <person name="Rahimi M.J."/>
            <person name="Shen Q."/>
            <person name="Grigoriev I.V."/>
            <person name="Kubicek C.P."/>
            <person name="Druzhinina I.S."/>
        </authorList>
    </citation>
    <scope>NUCLEOTIDE SEQUENCE [LARGE SCALE GENOMIC DNA]</scope>
    <source>
        <strain evidence="2 3">CBS 226.95</strain>
    </source>
</reference>
<proteinExistence type="predicted"/>
<evidence type="ECO:0000313" key="2">
    <source>
        <dbReference type="EMBL" id="PTB51674.1"/>
    </source>
</evidence>
<dbReference type="RefSeq" id="XP_024771351.1">
    <property type="nucleotide sequence ID" value="XM_024916220.1"/>
</dbReference>
<evidence type="ECO:0000256" key="1">
    <source>
        <dbReference type="SAM" id="MobiDB-lite"/>
    </source>
</evidence>
<evidence type="ECO:0000313" key="3">
    <source>
        <dbReference type="Proteomes" id="UP000241690"/>
    </source>
</evidence>
<keyword evidence="3" id="KW-1185">Reference proteome</keyword>
<organism evidence="2 3">
    <name type="scientific">Trichoderma harzianum CBS 226.95</name>
    <dbReference type="NCBI Taxonomy" id="983964"/>
    <lineage>
        <taxon>Eukaryota</taxon>
        <taxon>Fungi</taxon>
        <taxon>Dikarya</taxon>
        <taxon>Ascomycota</taxon>
        <taxon>Pezizomycotina</taxon>
        <taxon>Sordariomycetes</taxon>
        <taxon>Hypocreomycetidae</taxon>
        <taxon>Hypocreales</taxon>
        <taxon>Hypocreaceae</taxon>
        <taxon>Trichoderma</taxon>
    </lineage>
</organism>
<dbReference type="Proteomes" id="UP000241690">
    <property type="component" value="Unassembled WGS sequence"/>
</dbReference>
<name>A0A2T4A3Q2_TRIHA</name>
<protein>
    <recommendedName>
        <fullName evidence="4">Fungal STAND N-terminal Goodbye domain-containing protein</fullName>
    </recommendedName>
</protein>
<dbReference type="EMBL" id="KZ679685">
    <property type="protein sequence ID" value="PTB51674.1"/>
    <property type="molecule type" value="Genomic_DNA"/>
</dbReference>
<dbReference type="AlphaFoldDB" id="A0A2T4A3Q2"/>
<feature type="region of interest" description="Disordered" evidence="1">
    <location>
        <begin position="53"/>
        <end position="72"/>
    </location>
</feature>
<gene>
    <name evidence="2" type="ORF">M431DRAFT_484642</name>
</gene>
<dbReference type="STRING" id="983964.A0A2T4A3Q2"/>
<evidence type="ECO:0008006" key="4">
    <source>
        <dbReference type="Google" id="ProtNLM"/>
    </source>
</evidence>
<accession>A0A2T4A3Q2</accession>
<dbReference type="GeneID" id="36624789"/>
<sequence>MQEMTEEPIKCPFPCWRKPVASILPTVTTPVSSEQSATIATPEQDIIPTAIESPEEDAAPATAATSDDKVDASATRKKFRRRLLENFRLPGLRDTPTSTPSTEEVGAGLTLDELWKKLLKNGLKKEKSGRLSDLLKYKSCKDDILKLYKAYEERADTKFLTAMKPVVEGLLAFSPGITSLAKANKLLPLVWGSIQIFLESAKSIYSVSSSIQALLDSLETMLPRLKEYVNLYPDNERLRKISCDVYVVYVDACIQTALYLERRACTFALLTSLKENLLRELCLACRDGRRFADAIDKLEKHERAFHHEADLASARHVKDIHTAVSERAPDLMAPANSQSSIREQHT</sequence>